<accession>A0A553HW00</accession>
<dbReference type="PANTHER" id="PTHR42791:SF14">
    <property type="entry name" value="N-ACETYLTRANSFERASE DOMAIN-CONTAINING PROTEIN"/>
    <property type="match status" value="1"/>
</dbReference>
<evidence type="ECO:0000313" key="3">
    <source>
        <dbReference type="Proteomes" id="UP000319160"/>
    </source>
</evidence>
<proteinExistence type="predicted"/>
<dbReference type="Proteomes" id="UP000319160">
    <property type="component" value="Unassembled WGS sequence"/>
</dbReference>
<name>A0A553HW00_9PEZI</name>
<dbReference type="STRING" id="2512241.A0A553HW00"/>
<dbReference type="AlphaFoldDB" id="A0A553HW00"/>
<keyword evidence="3" id="KW-1185">Reference proteome</keyword>
<gene>
    <name evidence="2" type="ORF">FHL15_006980</name>
</gene>
<evidence type="ECO:0000313" key="2">
    <source>
        <dbReference type="EMBL" id="TRX92113.1"/>
    </source>
</evidence>
<dbReference type="GO" id="GO:0016747">
    <property type="term" value="F:acyltransferase activity, transferring groups other than amino-acyl groups"/>
    <property type="evidence" value="ECO:0007669"/>
    <property type="project" value="InterPro"/>
</dbReference>
<protein>
    <recommendedName>
        <fullName evidence="1">N-acetyltransferase domain-containing protein</fullName>
    </recommendedName>
</protein>
<feature type="domain" description="N-acetyltransferase" evidence="1">
    <location>
        <begin position="90"/>
        <end position="213"/>
    </location>
</feature>
<dbReference type="InterPro" id="IPR000182">
    <property type="entry name" value="GNAT_dom"/>
</dbReference>
<reference evidence="3" key="1">
    <citation type="submission" date="2019-06" db="EMBL/GenBank/DDBJ databases">
        <title>Draft genome sequence of the griseofulvin-producing fungus Xylaria cubensis strain G536.</title>
        <authorList>
            <person name="Mead M.E."/>
            <person name="Raja H.A."/>
            <person name="Steenwyk J.L."/>
            <person name="Knowles S.L."/>
            <person name="Oberlies N.H."/>
            <person name="Rokas A."/>
        </authorList>
    </citation>
    <scope>NUCLEOTIDE SEQUENCE [LARGE SCALE GENOMIC DNA]</scope>
    <source>
        <strain evidence="3">G536</strain>
    </source>
</reference>
<dbReference type="SUPFAM" id="SSF55729">
    <property type="entry name" value="Acyl-CoA N-acyltransferases (Nat)"/>
    <property type="match status" value="1"/>
</dbReference>
<dbReference type="InterPro" id="IPR052523">
    <property type="entry name" value="Trichothecene_AcTrans"/>
</dbReference>
<dbReference type="Gene3D" id="3.40.630.30">
    <property type="match status" value="1"/>
</dbReference>
<organism evidence="2 3">
    <name type="scientific">Xylaria flabelliformis</name>
    <dbReference type="NCBI Taxonomy" id="2512241"/>
    <lineage>
        <taxon>Eukaryota</taxon>
        <taxon>Fungi</taxon>
        <taxon>Dikarya</taxon>
        <taxon>Ascomycota</taxon>
        <taxon>Pezizomycotina</taxon>
        <taxon>Sordariomycetes</taxon>
        <taxon>Xylariomycetidae</taxon>
        <taxon>Xylariales</taxon>
        <taxon>Xylariaceae</taxon>
        <taxon>Xylaria</taxon>
    </lineage>
</organism>
<comment type="caution">
    <text evidence="2">The sequence shown here is derived from an EMBL/GenBank/DDBJ whole genome shotgun (WGS) entry which is preliminary data.</text>
</comment>
<dbReference type="InterPro" id="IPR016181">
    <property type="entry name" value="Acyl_CoA_acyltransferase"/>
</dbReference>
<dbReference type="PROSITE" id="PS51186">
    <property type="entry name" value="GNAT"/>
    <property type="match status" value="1"/>
</dbReference>
<dbReference type="PANTHER" id="PTHR42791">
    <property type="entry name" value="GNAT FAMILY ACETYLTRANSFERASE"/>
    <property type="match status" value="1"/>
</dbReference>
<dbReference type="OrthoDB" id="4738875at2759"/>
<evidence type="ECO:0000259" key="1">
    <source>
        <dbReference type="PROSITE" id="PS51186"/>
    </source>
</evidence>
<dbReference type="Pfam" id="PF00583">
    <property type="entry name" value="Acetyltransf_1"/>
    <property type="match status" value="1"/>
</dbReference>
<sequence>MSISKQVNVTLLSDEDVPRCFKILSQSFGHDAPFIDAYFPNHDTLSGQVQGSNRLLTWKHTSDESVFLKAVTSINGSECIIGLAIWTYMKDIPPQKLEDVEVVEEIWPDMNDRKFVSSLWEDYVKPRTRAVKESNGSGVYVLELLAIHPSYQKLGAGTGLVTWGTQASDKLQVKAIVEGTPAGRSVYEKCGFVAEIDEMMFDPGEEFSEKPKPKLAFMVREPVS</sequence>
<dbReference type="EMBL" id="VFLP01000039">
    <property type="protein sequence ID" value="TRX92113.1"/>
    <property type="molecule type" value="Genomic_DNA"/>
</dbReference>